<dbReference type="AlphaFoldDB" id="A0A1M5EF45"/>
<dbReference type="SUPFAM" id="SSF89550">
    <property type="entry name" value="PHP domain-like"/>
    <property type="match status" value="1"/>
</dbReference>
<dbReference type="NCBIfam" id="NF004226">
    <property type="entry name" value="PRK05673.1"/>
    <property type="match status" value="1"/>
</dbReference>
<dbReference type="Gene3D" id="2.40.50.140">
    <property type="entry name" value="Nucleic acid-binding proteins"/>
    <property type="match status" value="1"/>
</dbReference>
<evidence type="ECO:0000256" key="2">
    <source>
        <dbReference type="ARBA" id="ARBA00012417"/>
    </source>
</evidence>
<dbReference type="GO" id="GO:0005737">
    <property type="term" value="C:cytoplasm"/>
    <property type="evidence" value="ECO:0007669"/>
    <property type="project" value="UniProtKB-SubCell"/>
</dbReference>
<comment type="catalytic activity">
    <reaction evidence="8">
        <text>DNA(n) + a 2'-deoxyribonucleoside 5'-triphosphate = DNA(n+1) + diphosphate</text>
        <dbReference type="Rhea" id="RHEA:22508"/>
        <dbReference type="Rhea" id="RHEA-COMP:17339"/>
        <dbReference type="Rhea" id="RHEA-COMP:17340"/>
        <dbReference type="ChEBI" id="CHEBI:33019"/>
        <dbReference type="ChEBI" id="CHEBI:61560"/>
        <dbReference type="ChEBI" id="CHEBI:173112"/>
        <dbReference type="EC" id="2.7.7.7"/>
    </reaction>
</comment>
<feature type="domain" description="Polymerase/histidinol phosphatase N-terminal" evidence="10">
    <location>
        <begin position="5"/>
        <end position="112"/>
    </location>
</feature>
<dbReference type="Gene3D" id="1.10.150.870">
    <property type="match status" value="1"/>
</dbReference>
<feature type="coiled-coil region" evidence="9">
    <location>
        <begin position="66"/>
        <end position="98"/>
    </location>
</feature>
<dbReference type="PANTHER" id="PTHR32294">
    <property type="entry name" value="DNA POLYMERASE III SUBUNIT ALPHA"/>
    <property type="match status" value="1"/>
</dbReference>
<dbReference type="STRING" id="1346286.SAMN05444362_11013"/>
<dbReference type="InterPro" id="IPR029460">
    <property type="entry name" value="DNAPol_HHH"/>
</dbReference>
<keyword evidence="7" id="KW-0239">DNA-directed DNA polymerase</keyword>
<dbReference type="EC" id="2.7.7.7" evidence="2"/>
<keyword evidence="9" id="KW-0175">Coiled coil</keyword>
<dbReference type="InterPro" id="IPR003141">
    <property type="entry name" value="Pol/His_phosphatase_N"/>
</dbReference>
<dbReference type="SUPFAM" id="SSF160975">
    <property type="entry name" value="AF1531-like"/>
    <property type="match status" value="1"/>
</dbReference>
<dbReference type="OrthoDB" id="9803237at2"/>
<keyword evidence="6" id="KW-0235">DNA replication</keyword>
<dbReference type="EMBL" id="FQUC01000010">
    <property type="protein sequence ID" value="SHF77691.1"/>
    <property type="molecule type" value="Genomic_DNA"/>
</dbReference>
<evidence type="ECO:0000256" key="4">
    <source>
        <dbReference type="ARBA" id="ARBA00022679"/>
    </source>
</evidence>
<dbReference type="InterPro" id="IPR041931">
    <property type="entry name" value="DNA_pol3_alpha_thumb_dom"/>
</dbReference>
<sequence>MQPYVHLHVHSQYSLLDGQASISRIVDKAKSDGMKAIALTDHGSMFGIKEFYNYVKKKNGPVFAAIKEIKKDLKEAESKGDQKQIEELTQKLKDEESHLFKPILGCECYVARRNHKLKEGKQDMSGWHLVVLAKNLTGYKNLIKLVSQSWTDGFYMRPRIDKELLEKHHEGLIVSSACLGGEVPKKITNGDIEAAEEAVLWFKNLFGEDYYLELQRHKTSRPDSNLEAYPLQERVNKELLRISEKLGVKVIATNDTHFVNEEDADAHDRLICLSTGKDFDDPKRMRYTKQEWLKTTAEMNQLFGDVPQALANTLEIADKVEFYSIDSDALMPFFDIDPSFGTEEDYKTKYSEQDLITEFGEKEYHRLGGYDKVIRIKLEADYLAHLTMIGAESRYPNMNEETKERLDFELSVMKTMGFPGYFLIVQDFIAAARKMGVAVGPGRGSAAGSAVAFCLGITDIDPIKYDLLFERFLNPDRISMPDIDIDFDDDGRGEVLRWVTDKYGQERVAHIITYGTMATKSAIKDVARVQKLPLSESNRLAKLVPDKIPDKKKVTLRDAIEYVPELKDAANSYDTVMRDTLKYAQMLEGNVRNTGVHACGIIIGQRAISDVVPVSTAEDKETGETMLVTQYEGSVIEETGLIKMDFLGLKTLSIIKEAIENIKHTTGEDIDISTISLEDPKTYELYSLGKTTGTFQFESAGMQKYLKELQPSKFEDLIAMNALYRPGPMDYIPSFIARKHGQEEISYDIPVMERYLNDTYGITVYQEQVMLLSRLLADFTRGQSDELRKAMGKKLIDKMNALKEKFLAGGKKNGHSEKTLNKIWADWEKFASYAFNKSHATCYSWVAYQTAWLKANYPPEYMAAVLSRNLSNITEITKFMDECKAMEMNVLGPDVNESFLKFSVNKAGDIRFGLAAIKGVGEGAVNNIIEERTKNGPFKNIFDFVERVNLTSCNKKNIESLALAGAFDNFPEMHREQFFVMNGKSETFIDLLIRYGNKYQVDKAQATNSLFGGDAAVEIAHPEIIKAERWSDLERLNKERELIGIYLSAHPLDEFAIALKYGCNVGMADIEDKDALKNKEVTFGGLVAGVREGITKTGKPYMIIKIEDFTGSGEIPLFGDDYINFAKYGRPGLYVYVKGRVQGRRFNENQLELKINSIQLLPDVKDSMIEKITITLPIHEMNATMVEELSTLTKNNPGNSLLYFEVVDGEKNMKIELFARGIKINIRKELIDYLEQNDNVLFRIN</sequence>
<dbReference type="SMART" id="SM00481">
    <property type="entry name" value="POLIIIAc"/>
    <property type="match status" value="1"/>
</dbReference>
<accession>A0A1M5EF45</accession>
<dbReference type="GO" id="GO:0008408">
    <property type="term" value="F:3'-5' exonuclease activity"/>
    <property type="evidence" value="ECO:0007669"/>
    <property type="project" value="InterPro"/>
</dbReference>
<evidence type="ECO:0000256" key="5">
    <source>
        <dbReference type="ARBA" id="ARBA00022695"/>
    </source>
</evidence>
<dbReference type="InterPro" id="IPR016195">
    <property type="entry name" value="Pol/histidinol_Pase-like"/>
</dbReference>
<dbReference type="Gene3D" id="1.10.10.1600">
    <property type="entry name" value="Bacterial DNA polymerase III alpha subunit, thumb domain"/>
    <property type="match status" value="1"/>
</dbReference>
<dbReference type="Proteomes" id="UP000184480">
    <property type="component" value="Unassembled WGS sequence"/>
</dbReference>
<keyword evidence="12" id="KW-1185">Reference proteome</keyword>
<dbReference type="InterPro" id="IPR004805">
    <property type="entry name" value="DnaE2/DnaE/PolC"/>
</dbReference>
<dbReference type="GO" id="GO:0006260">
    <property type="term" value="P:DNA replication"/>
    <property type="evidence" value="ECO:0007669"/>
    <property type="project" value="UniProtKB-KW"/>
</dbReference>
<dbReference type="InterPro" id="IPR011708">
    <property type="entry name" value="DNA_pol3_alpha_NTPase_dom"/>
</dbReference>
<dbReference type="PANTHER" id="PTHR32294:SF0">
    <property type="entry name" value="DNA POLYMERASE III SUBUNIT ALPHA"/>
    <property type="match status" value="1"/>
</dbReference>
<evidence type="ECO:0000256" key="1">
    <source>
        <dbReference type="ARBA" id="ARBA00004496"/>
    </source>
</evidence>
<comment type="subcellular location">
    <subcellularLocation>
        <location evidence="1">Cytoplasm</location>
    </subcellularLocation>
</comment>
<evidence type="ECO:0000256" key="3">
    <source>
        <dbReference type="ARBA" id="ARBA00019114"/>
    </source>
</evidence>
<evidence type="ECO:0000313" key="11">
    <source>
        <dbReference type="EMBL" id="SHF77691.1"/>
    </source>
</evidence>
<dbReference type="InterPro" id="IPR040982">
    <property type="entry name" value="DNA_pol3_finger"/>
</dbReference>
<dbReference type="Pfam" id="PF01336">
    <property type="entry name" value="tRNA_anti-codon"/>
    <property type="match status" value="1"/>
</dbReference>
<evidence type="ECO:0000256" key="8">
    <source>
        <dbReference type="ARBA" id="ARBA00049244"/>
    </source>
</evidence>
<evidence type="ECO:0000256" key="9">
    <source>
        <dbReference type="SAM" id="Coils"/>
    </source>
</evidence>
<evidence type="ECO:0000313" key="12">
    <source>
        <dbReference type="Proteomes" id="UP000184480"/>
    </source>
</evidence>
<keyword evidence="4" id="KW-0808">Transferase</keyword>
<dbReference type="CDD" id="cd04485">
    <property type="entry name" value="DnaE_OBF"/>
    <property type="match status" value="1"/>
</dbReference>
<dbReference type="Pfam" id="PF14579">
    <property type="entry name" value="HHH_6"/>
    <property type="match status" value="1"/>
</dbReference>
<dbReference type="RefSeq" id="WP_062182190.1">
    <property type="nucleotide sequence ID" value="NZ_BBXL01000016.1"/>
</dbReference>
<keyword evidence="5" id="KW-0548">Nucleotidyltransferase</keyword>
<dbReference type="Pfam" id="PF02811">
    <property type="entry name" value="PHP"/>
    <property type="match status" value="1"/>
</dbReference>
<dbReference type="NCBIfam" id="TIGR00594">
    <property type="entry name" value="polc"/>
    <property type="match status" value="1"/>
</dbReference>
<organism evidence="11 12">
    <name type="scientific">Dysgonomonas macrotermitis</name>
    <dbReference type="NCBI Taxonomy" id="1346286"/>
    <lineage>
        <taxon>Bacteria</taxon>
        <taxon>Pseudomonadati</taxon>
        <taxon>Bacteroidota</taxon>
        <taxon>Bacteroidia</taxon>
        <taxon>Bacteroidales</taxon>
        <taxon>Dysgonomonadaceae</taxon>
        <taxon>Dysgonomonas</taxon>
    </lineage>
</organism>
<dbReference type="InterPro" id="IPR004013">
    <property type="entry name" value="PHP_dom"/>
</dbReference>
<proteinExistence type="predicted"/>
<dbReference type="CDD" id="cd12113">
    <property type="entry name" value="PHP_PolIIIA_DnaE3"/>
    <property type="match status" value="1"/>
</dbReference>
<dbReference type="InterPro" id="IPR012340">
    <property type="entry name" value="NA-bd_OB-fold"/>
</dbReference>
<evidence type="ECO:0000256" key="6">
    <source>
        <dbReference type="ARBA" id="ARBA00022705"/>
    </source>
</evidence>
<dbReference type="Pfam" id="PF17657">
    <property type="entry name" value="DNA_pol3_finger"/>
    <property type="match status" value="1"/>
</dbReference>
<dbReference type="GO" id="GO:0003887">
    <property type="term" value="F:DNA-directed DNA polymerase activity"/>
    <property type="evidence" value="ECO:0007669"/>
    <property type="project" value="UniProtKB-KW"/>
</dbReference>
<evidence type="ECO:0000259" key="10">
    <source>
        <dbReference type="SMART" id="SM00481"/>
    </source>
</evidence>
<evidence type="ECO:0000256" key="7">
    <source>
        <dbReference type="ARBA" id="ARBA00022932"/>
    </source>
</evidence>
<name>A0A1M5EF45_9BACT</name>
<protein>
    <recommendedName>
        <fullName evidence="3">DNA polymerase III subunit alpha</fullName>
        <ecNumber evidence="2">2.7.7.7</ecNumber>
    </recommendedName>
</protein>
<dbReference type="GO" id="GO:0003676">
    <property type="term" value="F:nucleic acid binding"/>
    <property type="evidence" value="ECO:0007669"/>
    <property type="project" value="InterPro"/>
</dbReference>
<reference evidence="12" key="1">
    <citation type="submission" date="2016-11" db="EMBL/GenBank/DDBJ databases">
        <authorList>
            <person name="Varghese N."/>
            <person name="Submissions S."/>
        </authorList>
    </citation>
    <scope>NUCLEOTIDE SEQUENCE [LARGE SCALE GENOMIC DNA]</scope>
    <source>
        <strain evidence="12">DSM 27370</strain>
    </source>
</reference>
<dbReference type="InterPro" id="IPR004365">
    <property type="entry name" value="NA-bd_OB_tRNA"/>
</dbReference>
<dbReference type="Gene3D" id="3.20.20.140">
    <property type="entry name" value="Metal-dependent hydrolases"/>
    <property type="match status" value="1"/>
</dbReference>
<gene>
    <name evidence="11" type="ORF">SAMN05444362_11013</name>
</gene>
<dbReference type="Pfam" id="PF07733">
    <property type="entry name" value="DNA_pol3_alpha"/>
    <property type="match status" value="1"/>
</dbReference>